<proteinExistence type="inferred from homology"/>
<dbReference type="Gene3D" id="3.40.50.620">
    <property type="entry name" value="HUPs"/>
    <property type="match status" value="1"/>
</dbReference>
<sequence>MSDTSARKRKQGDDNAKAATRNTREWALCTPAAFSDDPEAIEENEACDYSIRITMDMAKAGEAPRTIRMYADGIYDLFHQGHARQLMQAKSMFPNVYLIVGCCSDEMTHTRKGKTVMTDSERYEALRHCRYVDEVVRDAPWVLTDEFLEKHKIDFVAHDDLPYGSVGNDDLYKLIKEKGMFAPTQRTEGVSTSDLVARIVKDYDLYVRRNLDRGYSAKEMNVSFINEKKFILQNKMDALKKKGNDFVENLGEKKHEIITKWEEKSRDFIHSFLELFGQDGALNLLWNESKGRIRSALSPPDSPVAADDDDDDDEGTHHAQLSPRDDADDRDSPPTKRGRNLHSPSSTMSDDAYDSGESDRSKNNGNRRRKR</sequence>
<dbReference type="FunFam" id="3.40.50.620:FF:000016">
    <property type="entry name" value="Putative choline-phosphate cytidylyltransferase B"/>
    <property type="match status" value="1"/>
</dbReference>
<keyword evidence="13" id="KW-1185">Reference proteome</keyword>
<keyword evidence="4" id="KW-0808">Transferase</keyword>
<dbReference type="Proteomes" id="UP000694867">
    <property type="component" value="Unplaced"/>
</dbReference>
<dbReference type="InterPro" id="IPR041723">
    <property type="entry name" value="CCT"/>
</dbReference>
<dbReference type="GeneID" id="100907181"/>
<dbReference type="Pfam" id="PF01467">
    <property type="entry name" value="CTP_transf_like"/>
    <property type="match status" value="1"/>
</dbReference>
<dbReference type="GO" id="GO:0031210">
    <property type="term" value="F:phosphatidylcholine binding"/>
    <property type="evidence" value="ECO:0007669"/>
    <property type="project" value="TreeGrafter"/>
</dbReference>
<feature type="compositionally biased region" description="Basic and acidic residues" evidence="11">
    <location>
        <begin position="323"/>
        <end position="334"/>
    </location>
</feature>
<organism evidence="13 14">
    <name type="scientific">Galendromus occidentalis</name>
    <name type="common">western predatory mite</name>
    <dbReference type="NCBI Taxonomy" id="34638"/>
    <lineage>
        <taxon>Eukaryota</taxon>
        <taxon>Metazoa</taxon>
        <taxon>Ecdysozoa</taxon>
        <taxon>Arthropoda</taxon>
        <taxon>Chelicerata</taxon>
        <taxon>Arachnida</taxon>
        <taxon>Acari</taxon>
        <taxon>Parasitiformes</taxon>
        <taxon>Mesostigmata</taxon>
        <taxon>Gamasina</taxon>
        <taxon>Phytoseioidea</taxon>
        <taxon>Phytoseiidae</taxon>
        <taxon>Typhlodrominae</taxon>
        <taxon>Galendromus</taxon>
    </lineage>
</organism>
<keyword evidence="6" id="KW-0443">Lipid metabolism</keyword>
<evidence type="ECO:0000256" key="3">
    <source>
        <dbReference type="ARBA" id="ARBA00022516"/>
    </source>
</evidence>
<dbReference type="PANTHER" id="PTHR10739">
    <property type="entry name" value="CYTIDYLYLTRANSFERASE"/>
    <property type="match status" value="1"/>
</dbReference>
<dbReference type="EC" id="2.7.7.15" evidence="10"/>
<dbReference type="RefSeq" id="XP_003745588.1">
    <property type="nucleotide sequence ID" value="XM_003745540.1"/>
</dbReference>
<dbReference type="InterPro" id="IPR014729">
    <property type="entry name" value="Rossmann-like_a/b/a_fold"/>
</dbReference>
<dbReference type="InterPro" id="IPR045049">
    <property type="entry name" value="Pcy1-like"/>
</dbReference>
<dbReference type="AlphaFoldDB" id="A0AAJ6QVW5"/>
<keyword evidence="5 14" id="KW-0548">Nucleotidyltransferase</keyword>
<reference evidence="14" key="1">
    <citation type="submission" date="2025-08" db="UniProtKB">
        <authorList>
            <consortium name="RefSeq"/>
        </authorList>
    </citation>
    <scope>IDENTIFICATION</scope>
</reference>
<dbReference type="PANTHER" id="PTHR10739:SF13">
    <property type="entry name" value="CHOLINE-PHOSPHATE CYTIDYLYLTRANSFERASE"/>
    <property type="match status" value="1"/>
</dbReference>
<dbReference type="CDD" id="cd02174">
    <property type="entry name" value="CCT"/>
    <property type="match status" value="1"/>
</dbReference>
<evidence type="ECO:0000256" key="1">
    <source>
        <dbReference type="ARBA" id="ARBA00005189"/>
    </source>
</evidence>
<feature type="compositionally biased region" description="Low complexity" evidence="11">
    <location>
        <begin position="295"/>
        <end position="305"/>
    </location>
</feature>
<dbReference type="NCBIfam" id="TIGR00125">
    <property type="entry name" value="cyt_tran_rel"/>
    <property type="match status" value="1"/>
</dbReference>
<keyword evidence="3" id="KW-0444">Lipid biosynthesis</keyword>
<evidence type="ECO:0000256" key="2">
    <source>
        <dbReference type="ARBA" id="ARBA00010101"/>
    </source>
</evidence>
<keyword evidence="8" id="KW-1208">Phospholipid metabolism</keyword>
<evidence type="ECO:0000256" key="10">
    <source>
        <dbReference type="ARBA" id="ARBA00026101"/>
    </source>
</evidence>
<evidence type="ECO:0000256" key="5">
    <source>
        <dbReference type="ARBA" id="ARBA00022695"/>
    </source>
</evidence>
<feature type="domain" description="Cytidyltransferase-like" evidence="12">
    <location>
        <begin position="70"/>
        <end position="197"/>
    </location>
</feature>
<accession>A0AAJ6QVW5</accession>
<evidence type="ECO:0000256" key="9">
    <source>
        <dbReference type="ARBA" id="ARBA00025706"/>
    </source>
</evidence>
<dbReference type="KEGG" id="goe:100907181"/>
<evidence type="ECO:0000259" key="12">
    <source>
        <dbReference type="Pfam" id="PF01467"/>
    </source>
</evidence>
<evidence type="ECO:0000256" key="7">
    <source>
        <dbReference type="ARBA" id="ARBA00023209"/>
    </source>
</evidence>
<evidence type="ECO:0000256" key="11">
    <source>
        <dbReference type="SAM" id="MobiDB-lite"/>
    </source>
</evidence>
<dbReference type="GO" id="GO:0004105">
    <property type="term" value="F:choline-phosphate cytidylyltransferase activity"/>
    <property type="evidence" value="ECO:0007669"/>
    <property type="project" value="UniProtKB-EC"/>
</dbReference>
<name>A0AAJ6QVW5_9ACAR</name>
<keyword evidence="7" id="KW-0594">Phospholipid biosynthesis</keyword>
<dbReference type="InterPro" id="IPR004821">
    <property type="entry name" value="Cyt_trans-like"/>
</dbReference>
<evidence type="ECO:0000256" key="4">
    <source>
        <dbReference type="ARBA" id="ARBA00022679"/>
    </source>
</evidence>
<evidence type="ECO:0000256" key="8">
    <source>
        <dbReference type="ARBA" id="ARBA00023264"/>
    </source>
</evidence>
<comment type="pathway">
    <text evidence="9">Phospholipid metabolism; phosphatidylcholine biosynthesis; phosphatidylcholine from phosphocholine: step 1/2.</text>
</comment>
<evidence type="ECO:0000313" key="13">
    <source>
        <dbReference type="Proteomes" id="UP000694867"/>
    </source>
</evidence>
<protein>
    <recommendedName>
        <fullName evidence="10">choline-phosphate cytidylyltransferase</fullName>
        <ecNumber evidence="10">2.7.7.15</ecNumber>
    </recommendedName>
</protein>
<feature type="region of interest" description="Disordered" evidence="11">
    <location>
        <begin position="293"/>
        <end position="371"/>
    </location>
</feature>
<gene>
    <name evidence="14" type="primary">LOC100907181</name>
</gene>
<evidence type="ECO:0000256" key="6">
    <source>
        <dbReference type="ARBA" id="ARBA00023098"/>
    </source>
</evidence>
<comment type="pathway">
    <text evidence="1">Lipid metabolism.</text>
</comment>
<evidence type="ECO:0000313" key="14">
    <source>
        <dbReference type="RefSeq" id="XP_003745588.1"/>
    </source>
</evidence>
<feature type="region of interest" description="Disordered" evidence="11">
    <location>
        <begin position="1"/>
        <end position="21"/>
    </location>
</feature>
<dbReference type="SUPFAM" id="SSF52374">
    <property type="entry name" value="Nucleotidylyl transferase"/>
    <property type="match status" value="1"/>
</dbReference>
<comment type="similarity">
    <text evidence="2">Belongs to the cytidylyltransferase family.</text>
</comment>